<dbReference type="GO" id="GO:0003677">
    <property type="term" value="F:DNA binding"/>
    <property type="evidence" value="ECO:0007669"/>
    <property type="project" value="UniProtKB-KW"/>
</dbReference>
<dbReference type="PROSITE" id="PS51253">
    <property type="entry name" value="HTH_CENPB"/>
    <property type="match status" value="1"/>
</dbReference>
<dbReference type="Gene3D" id="1.10.10.60">
    <property type="entry name" value="Homeodomain-like"/>
    <property type="match status" value="2"/>
</dbReference>
<dbReference type="InterPro" id="IPR006600">
    <property type="entry name" value="HTH_CenpB_DNA-bd_dom"/>
</dbReference>
<dbReference type="Proteomes" id="UP001153954">
    <property type="component" value="Unassembled WGS sequence"/>
</dbReference>
<evidence type="ECO:0000256" key="1">
    <source>
        <dbReference type="ARBA" id="ARBA00004123"/>
    </source>
</evidence>
<dbReference type="EMBL" id="CAKOGL010000003">
    <property type="protein sequence ID" value="CAH2084700.1"/>
    <property type="molecule type" value="Genomic_DNA"/>
</dbReference>
<evidence type="ECO:0000256" key="2">
    <source>
        <dbReference type="ARBA" id="ARBA00023125"/>
    </source>
</evidence>
<dbReference type="SMART" id="SM00674">
    <property type="entry name" value="CENPB"/>
    <property type="match status" value="1"/>
</dbReference>
<feature type="domain" description="HTH CENPB-type" evidence="3">
    <location>
        <begin position="66"/>
        <end position="141"/>
    </location>
</feature>
<proteinExistence type="predicted"/>
<protein>
    <recommendedName>
        <fullName evidence="3">HTH CENPB-type domain-containing protein</fullName>
    </recommendedName>
</protein>
<comment type="caution">
    <text evidence="4">The sequence shown here is derived from an EMBL/GenBank/DDBJ whole genome shotgun (WGS) entry which is preliminary data.</text>
</comment>
<dbReference type="GO" id="GO:0005634">
    <property type="term" value="C:nucleus"/>
    <property type="evidence" value="ECO:0007669"/>
    <property type="project" value="UniProtKB-SubCell"/>
</dbReference>
<dbReference type="InterPro" id="IPR009057">
    <property type="entry name" value="Homeodomain-like_sf"/>
</dbReference>
<sequence length="293" mass="32988">MPSPKSNSNKIDVAKRKLFQYSPHKITLALNAIKNGMPVSTASRDFNVPRTPLRYKISGKAPETSGHVGSQAVLGSEIENELVVWIKDCARAGFPINKEGLLDSVKKIVVKGQINTPFINNRPSRSWFDGFMARHPDLRQKHAEYINKARALITEEKIRNWFKEISSLLGDDNLVILEDPTRVWNCDETALFLAPKGTLVLAEKGQHVYDTSKNSDKENITTLFTVNAAGEYAPLLTIFKYKRMSTEVLDNVPNGWGVGKTDKGWMTGESFYEYVANVFIPYLKEKEIELPVI</sequence>
<keyword evidence="2" id="KW-0238">DNA-binding</keyword>
<dbReference type="InterPro" id="IPR050863">
    <property type="entry name" value="CenT-Element_Derived"/>
</dbReference>
<dbReference type="SUPFAM" id="SSF46689">
    <property type="entry name" value="Homeodomain-like"/>
    <property type="match status" value="1"/>
</dbReference>
<keyword evidence="5" id="KW-1185">Reference proteome</keyword>
<dbReference type="PANTHER" id="PTHR19303">
    <property type="entry name" value="TRANSPOSON"/>
    <property type="match status" value="1"/>
</dbReference>
<gene>
    <name evidence="4" type="ORF">EEDITHA_LOCUS1247</name>
</gene>
<accession>A0AAU9TCE6</accession>
<dbReference type="Pfam" id="PF03221">
    <property type="entry name" value="HTH_Tnp_Tc5"/>
    <property type="match status" value="1"/>
</dbReference>
<evidence type="ECO:0000259" key="3">
    <source>
        <dbReference type="PROSITE" id="PS51253"/>
    </source>
</evidence>
<evidence type="ECO:0000313" key="4">
    <source>
        <dbReference type="EMBL" id="CAH2084700.1"/>
    </source>
</evidence>
<comment type="subcellular location">
    <subcellularLocation>
        <location evidence="1">Nucleus</location>
    </subcellularLocation>
</comment>
<dbReference type="PANTHER" id="PTHR19303:SF74">
    <property type="entry name" value="POGO TRANSPOSABLE ELEMENT WITH KRAB DOMAIN"/>
    <property type="match status" value="1"/>
</dbReference>
<reference evidence="4" key="1">
    <citation type="submission" date="2022-03" db="EMBL/GenBank/DDBJ databases">
        <authorList>
            <person name="Tunstrom K."/>
        </authorList>
    </citation>
    <scope>NUCLEOTIDE SEQUENCE</scope>
</reference>
<evidence type="ECO:0000313" key="5">
    <source>
        <dbReference type="Proteomes" id="UP001153954"/>
    </source>
</evidence>
<name>A0AAU9TCE6_EUPED</name>
<organism evidence="4 5">
    <name type="scientific">Euphydryas editha</name>
    <name type="common">Edith's checkerspot</name>
    <dbReference type="NCBI Taxonomy" id="104508"/>
    <lineage>
        <taxon>Eukaryota</taxon>
        <taxon>Metazoa</taxon>
        <taxon>Ecdysozoa</taxon>
        <taxon>Arthropoda</taxon>
        <taxon>Hexapoda</taxon>
        <taxon>Insecta</taxon>
        <taxon>Pterygota</taxon>
        <taxon>Neoptera</taxon>
        <taxon>Endopterygota</taxon>
        <taxon>Lepidoptera</taxon>
        <taxon>Glossata</taxon>
        <taxon>Ditrysia</taxon>
        <taxon>Papilionoidea</taxon>
        <taxon>Nymphalidae</taxon>
        <taxon>Nymphalinae</taxon>
        <taxon>Euphydryas</taxon>
    </lineage>
</organism>
<dbReference type="AlphaFoldDB" id="A0AAU9TCE6"/>